<feature type="region of interest" description="Disordered" evidence="4">
    <location>
        <begin position="1040"/>
        <end position="1069"/>
    </location>
</feature>
<accession>A0A5M3WRA9</accession>
<dbReference type="Gene3D" id="3.40.50.12780">
    <property type="entry name" value="N-terminal domain of ligase-like"/>
    <property type="match status" value="4"/>
</dbReference>
<feature type="compositionally biased region" description="Low complexity" evidence="4">
    <location>
        <begin position="1730"/>
        <end position="1752"/>
    </location>
</feature>
<dbReference type="Gene3D" id="3.40.50.1820">
    <property type="entry name" value="alpha/beta hydrolase"/>
    <property type="match status" value="1"/>
</dbReference>
<feature type="compositionally biased region" description="Acidic residues" evidence="4">
    <location>
        <begin position="1839"/>
        <end position="1850"/>
    </location>
</feature>
<dbReference type="Pfam" id="PF13193">
    <property type="entry name" value="AMP-binding_C"/>
    <property type="match status" value="1"/>
</dbReference>
<dbReference type="RefSeq" id="WP_155357209.1">
    <property type="nucleotide sequence ID" value="NZ_BLAE01000033.1"/>
</dbReference>
<dbReference type="SUPFAM" id="SSF52777">
    <property type="entry name" value="CoA-dependent acyltransferases"/>
    <property type="match status" value="4"/>
</dbReference>
<dbReference type="Pfam" id="PF00975">
    <property type="entry name" value="Thioesterase"/>
    <property type="match status" value="1"/>
</dbReference>
<dbReference type="InterPro" id="IPR029058">
    <property type="entry name" value="AB_hydrolase_fold"/>
</dbReference>
<evidence type="ECO:0000256" key="2">
    <source>
        <dbReference type="ARBA" id="ARBA00022450"/>
    </source>
</evidence>
<comment type="caution">
    <text evidence="6">The sequence shown here is derived from an EMBL/GenBank/DDBJ whole genome shotgun (WGS) entry which is preliminary data.</text>
</comment>
<dbReference type="GO" id="GO:0031177">
    <property type="term" value="F:phosphopantetheine binding"/>
    <property type="evidence" value="ECO:0007669"/>
    <property type="project" value="InterPro"/>
</dbReference>
<dbReference type="InterPro" id="IPR036736">
    <property type="entry name" value="ACP-like_sf"/>
</dbReference>
<feature type="region of interest" description="Disordered" evidence="4">
    <location>
        <begin position="607"/>
        <end position="707"/>
    </location>
</feature>
<dbReference type="InterPro" id="IPR023213">
    <property type="entry name" value="CAT-like_dom_sf"/>
</dbReference>
<dbReference type="InterPro" id="IPR025110">
    <property type="entry name" value="AMP-bd_C"/>
</dbReference>
<evidence type="ECO:0000313" key="6">
    <source>
        <dbReference type="EMBL" id="GES11855.1"/>
    </source>
</evidence>
<evidence type="ECO:0000256" key="1">
    <source>
        <dbReference type="ARBA" id="ARBA00001957"/>
    </source>
</evidence>
<dbReference type="GO" id="GO:0008610">
    <property type="term" value="P:lipid biosynthetic process"/>
    <property type="evidence" value="ECO:0007669"/>
    <property type="project" value="UniProtKB-ARBA"/>
</dbReference>
<feature type="region of interest" description="Disordered" evidence="4">
    <location>
        <begin position="1839"/>
        <end position="1912"/>
    </location>
</feature>
<evidence type="ECO:0000313" key="7">
    <source>
        <dbReference type="Proteomes" id="UP000331127"/>
    </source>
</evidence>
<feature type="region of interest" description="Disordered" evidence="4">
    <location>
        <begin position="1685"/>
        <end position="1704"/>
    </location>
</feature>
<dbReference type="InterPro" id="IPR006162">
    <property type="entry name" value="Ppantetheine_attach_site"/>
</dbReference>
<dbReference type="GO" id="GO:0005829">
    <property type="term" value="C:cytosol"/>
    <property type="evidence" value="ECO:0007669"/>
    <property type="project" value="TreeGrafter"/>
</dbReference>
<dbReference type="Pfam" id="PF00550">
    <property type="entry name" value="PP-binding"/>
    <property type="match status" value="2"/>
</dbReference>
<evidence type="ECO:0000256" key="4">
    <source>
        <dbReference type="SAM" id="MobiDB-lite"/>
    </source>
</evidence>
<dbReference type="SUPFAM" id="SSF141571">
    <property type="entry name" value="Pentapeptide repeat-like"/>
    <property type="match status" value="1"/>
</dbReference>
<dbReference type="NCBIfam" id="TIGR01733">
    <property type="entry name" value="AA-adenyl-dom"/>
    <property type="match status" value="1"/>
</dbReference>
<dbReference type="InterPro" id="IPR000873">
    <property type="entry name" value="AMP-dep_synth/lig_dom"/>
</dbReference>
<dbReference type="InterPro" id="IPR020806">
    <property type="entry name" value="PKS_PP-bd"/>
</dbReference>
<keyword evidence="3" id="KW-0597">Phosphoprotein</keyword>
<dbReference type="PROSITE" id="PS50075">
    <property type="entry name" value="CARRIER"/>
    <property type="match status" value="2"/>
</dbReference>
<dbReference type="SMART" id="SM00823">
    <property type="entry name" value="PKS_PP"/>
    <property type="match status" value="2"/>
</dbReference>
<dbReference type="PANTHER" id="PTHR45527">
    <property type="entry name" value="NONRIBOSOMAL PEPTIDE SYNTHETASE"/>
    <property type="match status" value="1"/>
</dbReference>
<dbReference type="PROSITE" id="PS00455">
    <property type="entry name" value="AMP_BINDING"/>
    <property type="match status" value="2"/>
</dbReference>
<dbReference type="Pfam" id="PF00668">
    <property type="entry name" value="Condensation"/>
    <property type="match status" value="3"/>
</dbReference>
<dbReference type="GO" id="GO:0043041">
    <property type="term" value="P:amino acid activation for nonribosomal peptide biosynthetic process"/>
    <property type="evidence" value="ECO:0007669"/>
    <property type="project" value="TreeGrafter"/>
</dbReference>
<protein>
    <recommendedName>
        <fullName evidence="5">Carrier domain-containing protein</fullName>
    </recommendedName>
</protein>
<dbReference type="GO" id="GO:0047527">
    <property type="term" value="F:2,3-dihydroxybenzoate-serine ligase activity"/>
    <property type="evidence" value="ECO:0007669"/>
    <property type="project" value="TreeGrafter"/>
</dbReference>
<dbReference type="CDD" id="cd05930">
    <property type="entry name" value="A_NRPS"/>
    <property type="match status" value="1"/>
</dbReference>
<dbReference type="SUPFAM" id="SSF56801">
    <property type="entry name" value="Acetyl-CoA synthetase-like"/>
    <property type="match status" value="2"/>
</dbReference>
<dbReference type="InterPro" id="IPR010071">
    <property type="entry name" value="AA_adenyl_dom"/>
</dbReference>
<dbReference type="Gene3D" id="3.30.300.30">
    <property type="match status" value="2"/>
</dbReference>
<dbReference type="Gene3D" id="3.30.559.30">
    <property type="entry name" value="Nonribosomal peptide synthetase, condensation domain"/>
    <property type="match status" value="2"/>
</dbReference>
<feature type="region of interest" description="Disordered" evidence="4">
    <location>
        <begin position="1730"/>
        <end position="1759"/>
    </location>
</feature>
<reference evidence="6 7" key="1">
    <citation type="submission" date="2019-10" db="EMBL/GenBank/DDBJ databases">
        <title>Whole genome shotgun sequence of Acrocarpospora macrocephala NBRC 16266.</title>
        <authorList>
            <person name="Ichikawa N."/>
            <person name="Kimura A."/>
            <person name="Kitahashi Y."/>
            <person name="Komaki H."/>
            <person name="Oguchi A."/>
        </authorList>
    </citation>
    <scope>NUCLEOTIDE SEQUENCE [LARGE SCALE GENOMIC DNA]</scope>
    <source>
        <strain evidence="6 7">NBRC 16266</strain>
    </source>
</reference>
<organism evidence="6 7">
    <name type="scientific">Acrocarpospora macrocephala</name>
    <dbReference type="NCBI Taxonomy" id="150177"/>
    <lineage>
        <taxon>Bacteria</taxon>
        <taxon>Bacillati</taxon>
        <taxon>Actinomycetota</taxon>
        <taxon>Actinomycetes</taxon>
        <taxon>Streptosporangiales</taxon>
        <taxon>Streptosporangiaceae</taxon>
        <taxon>Acrocarpospora</taxon>
    </lineage>
</organism>
<feature type="domain" description="Carrier" evidence="5">
    <location>
        <begin position="2340"/>
        <end position="2414"/>
    </location>
</feature>
<evidence type="ECO:0000256" key="3">
    <source>
        <dbReference type="ARBA" id="ARBA00022553"/>
    </source>
</evidence>
<dbReference type="OrthoDB" id="3671989at2"/>
<dbReference type="Gene3D" id="1.10.1200.10">
    <property type="entry name" value="ACP-like"/>
    <property type="match status" value="2"/>
</dbReference>
<dbReference type="InterPro" id="IPR020845">
    <property type="entry name" value="AMP-binding_CS"/>
</dbReference>
<dbReference type="InterPro" id="IPR009081">
    <property type="entry name" value="PP-bd_ACP"/>
</dbReference>
<dbReference type="PROSITE" id="PS00012">
    <property type="entry name" value="PHOSPHOPANTETHEINE"/>
    <property type="match status" value="2"/>
</dbReference>
<dbReference type="InterPro" id="IPR045851">
    <property type="entry name" value="AMP-bd_C_sf"/>
</dbReference>
<feature type="region of interest" description="Disordered" evidence="4">
    <location>
        <begin position="2257"/>
        <end position="2282"/>
    </location>
</feature>
<dbReference type="Proteomes" id="UP000331127">
    <property type="component" value="Unassembled WGS sequence"/>
</dbReference>
<dbReference type="Pfam" id="PF00501">
    <property type="entry name" value="AMP-binding"/>
    <property type="match status" value="2"/>
</dbReference>
<feature type="compositionally biased region" description="Low complexity" evidence="4">
    <location>
        <begin position="1051"/>
        <end position="1068"/>
    </location>
</feature>
<sequence>MTTPDTETLRADLIRRRLAGARRRRQGVPPADRSLPLPLSFGQRRLWLLHQLDPGSPEYLVPMAMRLRGSLDTTAVWRAWDAVAARHEILRTRYQVIGGEPAQIVDEPRPIEVREADLSHLPAAERLPAAMAVFEREARTPIALDREWPLRIWLAKLDDDDHVMVAVYHHIAFDGWSLGVIDAEWPALYLGFALGQQDPAGQLPPLPVQYADYAAWQRTRMSGALLERELAYWHEQLDGVPALELPTDRPRPAVRDWAGGKTEFHVPAEVAERLRQVGRERQATLFMVLLTAFQLLLSRYSGQRDIAIGTPVAGRVLPEISGMIGFTVNTLVIRGRWRGDPGFRELLDRTRSVVLDALDHQELPFERLVEDLRPDRDLSRNPLFQVMFGLHNQESGEGDYGILKAETLLTEGSVAKFDLNLQLEETAEGGLFGVLDYAAALFDPATIEAMAGHFQRLLRGIAADPGRAISGLPLNDDEPARLTWDPPAVLVTDLVERQARTRPGAVALTVDGASVTYAELDERANRLAWRLRALGVGPETRVAVCLPRGIALVPALLAVWKAGGAYVPLDPDHPTARLSQTFEDCGAHIVITEPALAGAFPNAHVLSPDQLSGPDAHVLSPHQPSDPDAHALSPDQLSGSNEHALSPDQPSGPDAHALSPDQLSGSNEHALFPDRPSGADADVLFLDQPSGLDDPQGPPERTTDPDGLAYVIYTSGSTGRPKGVLVTHANLARLLGVTEGEFGFGPEDVWTMFHSAAFDFSVWEMWGSLSTGGRLVVVPFAVSRSPEDFRALLVRERVSVLNQTPSAFAGLAAAAHRDPLPAGHPLRLVVFGGERLDAATLPSWPGVEFVNMYGITETTVHVTLHRVGGETPGVSVIGRPLADLSAHVVDCYGDPAPPAVAGELYVGGAGVARGYLGRPALTAERFVPDPYGPPGSRRYRSGDRARRRADGALEFLGRLDDQIALRGYRVEPAEVETILTAHPAVHEAAVAARGGRLVAYLTRLPEGGEAELRRHCAAALPAHLVPALYVEVERLPLTPNGKIDRRALPDPGTAATGTPGPRTPPGTHGEARMLAEWTRVLARSPIGVDDDFFELGGDSLRAVALVGDLRAAGFDVAVRDLFELRTIARLARLAADRPAAGEHVRAEPFALLGPEDAALVPAGAVDAYPLSQIQAGMVYQYLAHPGAGYYHDVFSFGIRDDRPFDAEALRSAVTLITARHENLRTSVDLGTFSVPVQIVHAKAEISFGVRDLRHLPPDQRAAEAARWAERERERPVDLSRAPLLRLFAHVEEDLRWRLCMSLHHVIIEGWSQHLLLMELLDTYHSIRDAKPKPALSELAPSESALSGSALSDPALSDPALSGSALSGSALSDPALSGSALSGSALSDPALSGSALSGSALSDPALSGSALSGSALSEPVLSGLVLSGFAPSEAAPSEAGLPTVRYADFVAAELASLADPGDQGFWARTLDAHARWAVPGDWADQGAGDELDLLGVDLLDAYEGLLRLAAVAGVPLKSVLLAAHLKVLGSFAGDAAFHTGLVCDARPEVAGADRLHGMFLNIVPFPFQLDAPTWRDLVRDVFDREVRLWGHRRFPLPEMQRRWGAGGPLLAAFFNYLDFHMVDGELVDLLDSTGETPNEFPLQVTVRSGTLTLTARRRVIGQSALTRLADTYRRVITAMATDPDGDALSAYLPAQNDPTSAEAPLEDSLEASLRPVPLLIAAHAKATPTAVAVTQSGNSSGTSGGTEASTTEGRPGQLPLSYGELHDRASRLAGRLRELGAGPERVVGVCLERGPELLVAFLAIWYAGAAYLPLEPSWPRHRRMALLEDADARILLSEGEGEGEGEGESEGQGEGQGPGDVESESGGEGEGGGQVQVKGKGESGGEGGGERGGHGDHDGGALAVVSPRDGQSAEAIEPVAVDPDSLAYVIYTSGSTGRPKGVEITHRSLSSYLRAADALGSAPLFSSAAYDMAVTSLFAPLALGHQVRLLPPDLDLAQLGDLLLRGGPYDFVKLTPSHLEALTQTLPPAAAEGLARAWLVGGEALTPSLAERWLTIAPGSKIINEYGPTEATVACTAFTTSAPVPGPRVPIGKALPGASARVLDRWFEPRPEGTPGELMIGGVGVARGYRARPALTAERFVPDPCGPPGSRMYRSGDLARVLPTGDLDLLGRLDDQVKIRGYRVEPGEVAAALAEDPQVAEAVVVATGDRLIGYIVPAKDRPADHAVPARDQLVDHALSAGNGLVDHTVSAGDRAVGHAASAGGRFDDHPRSGGDQPEARAVPAGGFDESACLARLRERLPGHLVPWRVVEVEAVPLTANGKLDRKALPDPAGPFPRASEPPATPAELELAEIWAEILGVAAIGRDDDFFDLGGHSLLMLRAVALAGRRGLALRTHDILELRTIRALAARLQSPLPEPSLIWLRERETDLPPIYAVHPAGGGSHWYRPVAERLSRPVAAFAVPGPEEAADLQRLAGRYVRLLGPAPHHLLAWSSGSVIAWEMAAQLMAAGHPPPELTLLDPMADIPGSAVGADTFDQLESLLRDPGRTRLGRRVADLRARRMLADLGILAAREDLGALSAQIELWRALDEATAAYRFPALPLRVRLVASDDCAGGNHTVTGRRPYRDYLGRWRELAGGGLSVHRLGCAHRGVFDPPYVDTLVQLLRSSEVTPHAART</sequence>
<dbReference type="SUPFAM" id="SSF47336">
    <property type="entry name" value="ACP-like"/>
    <property type="match status" value="2"/>
</dbReference>
<dbReference type="Gene3D" id="2.160.20.80">
    <property type="entry name" value="E3 ubiquitin-protein ligase SopA"/>
    <property type="match status" value="1"/>
</dbReference>
<comment type="cofactor">
    <cofactor evidence="1">
        <name>pantetheine 4'-phosphate</name>
        <dbReference type="ChEBI" id="CHEBI:47942"/>
    </cofactor>
</comment>
<gene>
    <name evidence="6" type="ORF">Amac_054520</name>
</gene>
<dbReference type="EMBL" id="BLAE01000033">
    <property type="protein sequence ID" value="GES11855.1"/>
    <property type="molecule type" value="Genomic_DNA"/>
</dbReference>
<dbReference type="GO" id="GO:0009239">
    <property type="term" value="P:enterobactin biosynthetic process"/>
    <property type="evidence" value="ECO:0007669"/>
    <property type="project" value="TreeGrafter"/>
</dbReference>
<keyword evidence="7" id="KW-1185">Reference proteome</keyword>
<dbReference type="InterPro" id="IPR001242">
    <property type="entry name" value="Condensation_dom"/>
</dbReference>
<feature type="compositionally biased region" description="Basic and acidic residues" evidence="4">
    <location>
        <begin position="1878"/>
        <end position="1898"/>
    </location>
</feature>
<dbReference type="GO" id="GO:0009366">
    <property type="term" value="C:enterobactin synthetase complex"/>
    <property type="evidence" value="ECO:0007669"/>
    <property type="project" value="TreeGrafter"/>
</dbReference>
<dbReference type="Gene3D" id="3.30.559.10">
    <property type="entry name" value="Chloramphenicol acetyltransferase-like domain"/>
    <property type="match status" value="2"/>
</dbReference>
<evidence type="ECO:0000259" key="5">
    <source>
        <dbReference type="PROSITE" id="PS50075"/>
    </source>
</evidence>
<dbReference type="CDD" id="cd19531">
    <property type="entry name" value="LCL_NRPS-like"/>
    <property type="match status" value="1"/>
</dbReference>
<dbReference type="InterPro" id="IPR042099">
    <property type="entry name" value="ANL_N_sf"/>
</dbReference>
<dbReference type="PANTHER" id="PTHR45527:SF1">
    <property type="entry name" value="FATTY ACID SYNTHASE"/>
    <property type="match status" value="1"/>
</dbReference>
<dbReference type="InterPro" id="IPR001031">
    <property type="entry name" value="Thioesterase"/>
</dbReference>
<proteinExistence type="predicted"/>
<keyword evidence="2" id="KW-0596">Phosphopantetheine</keyword>
<dbReference type="SUPFAM" id="SSF53474">
    <property type="entry name" value="alpha/beta-Hydrolases"/>
    <property type="match status" value="1"/>
</dbReference>
<name>A0A5M3WRA9_9ACTN</name>
<feature type="domain" description="Carrier" evidence="5">
    <location>
        <begin position="1064"/>
        <end position="1138"/>
    </location>
</feature>